<dbReference type="InterPro" id="IPR038765">
    <property type="entry name" value="Papain-like_cys_pep_sf"/>
</dbReference>
<evidence type="ECO:0000313" key="11">
    <source>
        <dbReference type="Proteomes" id="UP000361468"/>
    </source>
</evidence>
<dbReference type="GeneID" id="57198382"/>
<name>A0A378YYK5_9BURK</name>
<comment type="similarity">
    <text evidence="1">Belongs to the peptidase C40 family.</text>
</comment>
<dbReference type="STRING" id="93220.A6P55_20610"/>
<evidence type="ECO:0000259" key="7">
    <source>
        <dbReference type="PROSITE" id="PS51935"/>
    </source>
</evidence>
<keyword evidence="11" id="KW-1185">Reference proteome</keyword>
<dbReference type="PANTHER" id="PTHR47053:SF1">
    <property type="entry name" value="MUREIN DD-ENDOPEPTIDASE MEPH-RELATED"/>
    <property type="match status" value="1"/>
</dbReference>
<dbReference type="EC" id="3.4.-.-" evidence="9"/>
<feature type="signal peptide" evidence="6">
    <location>
        <begin position="1"/>
        <end position="30"/>
    </location>
</feature>
<organism evidence="8 10">
    <name type="scientific">Pandoraea pnomenusa</name>
    <dbReference type="NCBI Taxonomy" id="93220"/>
    <lineage>
        <taxon>Bacteria</taxon>
        <taxon>Pseudomonadati</taxon>
        <taxon>Pseudomonadota</taxon>
        <taxon>Betaproteobacteria</taxon>
        <taxon>Burkholderiales</taxon>
        <taxon>Burkholderiaceae</taxon>
        <taxon>Pandoraea</taxon>
    </lineage>
</organism>
<dbReference type="SUPFAM" id="SSF54001">
    <property type="entry name" value="Cysteine proteinases"/>
    <property type="match status" value="1"/>
</dbReference>
<evidence type="ECO:0000256" key="5">
    <source>
        <dbReference type="SAM" id="MobiDB-lite"/>
    </source>
</evidence>
<accession>A0A378YYK5</accession>
<keyword evidence="4" id="KW-0788">Thiol protease</keyword>
<evidence type="ECO:0000256" key="1">
    <source>
        <dbReference type="ARBA" id="ARBA00007074"/>
    </source>
</evidence>
<dbReference type="InterPro" id="IPR051202">
    <property type="entry name" value="Peptidase_C40"/>
</dbReference>
<dbReference type="Proteomes" id="UP000254573">
    <property type="component" value="Unassembled WGS sequence"/>
</dbReference>
<proteinExistence type="inferred from homology"/>
<sequence>MQTIPKRTRKTLLLAFTAAGLVTASLTAKADDYNNGPSPAARAAAEAIQAAKAAKSGNSAGAANSQNASSNVATTASDVPQAAVEETRVQRAQKLLSNVTDKASDVVLGALNYIGVRYKYGGNTPDSGLDCSGFVRYVFQDTLNFMLPRRSEEMSQVGERIAKTDLKPGDLVFFNTMRRSFSHVGIYIGGDKFVHAPATGGKIRVEDLRESYWSARYNGARRVETLKASAELTRVEQLFKNDHPM</sequence>
<keyword evidence="6" id="KW-0732">Signal</keyword>
<evidence type="ECO:0000256" key="2">
    <source>
        <dbReference type="ARBA" id="ARBA00022670"/>
    </source>
</evidence>
<dbReference type="InterPro" id="IPR000064">
    <property type="entry name" value="NLP_P60_dom"/>
</dbReference>
<feature type="compositionally biased region" description="Low complexity" evidence="5">
    <location>
        <begin position="58"/>
        <end position="77"/>
    </location>
</feature>
<feature type="chain" id="PRO_5016772455" evidence="6">
    <location>
        <begin position="31"/>
        <end position="245"/>
    </location>
</feature>
<dbReference type="Pfam" id="PF00877">
    <property type="entry name" value="NLPC_P60"/>
    <property type="match status" value="1"/>
</dbReference>
<reference evidence="9 11" key="2">
    <citation type="submission" date="2019-08" db="EMBL/GenBank/DDBJ databases">
        <authorList>
            <person name="Peeters C."/>
        </authorList>
    </citation>
    <scope>NUCLEOTIDE SEQUENCE [LARGE SCALE GENOMIC DNA]</scope>
    <source>
        <strain evidence="9 11">LMG 31119</strain>
    </source>
</reference>
<protein>
    <submittedName>
        <fullName evidence="8">Gamma-DL-glutamyl hydrolase</fullName>
        <ecNumber evidence="8">3.4.19.-</ecNumber>
    </submittedName>
    <submittedName>
        <fullName evidence="9">Murein DD-endopeptidase MepH</fullName>
        <ecNumber evidence="9">3.4.-.-</ecNumber>
    </submittedName>
</protein>
<keyword evidence="3 8" id="KW-0378">Hydrolase</keyword>
<dbReference type="PANTHER" id="PTHR47053">
    <property type="entry name" value="MUREIN DD-ENDOPEPTIDASE MEPH-RELATED"/>
    <property type="match status" value="1"/>
</dbReference>
<keyword evidence="2" id="KW-0645">Protease</keyword>
<dbReference type="EMBL" id="UGSG01000001">
    <property type="protein sequence ID" value="SUA81883.1"/>
    <property type="molecule type" value="Genomic_DNA"/>
</dbReference>
<evidence type="ECO:0000256" key="6">
    <source>
        <dbReference type="SAM" id="SignalP"/>
    </source>
</evidence>
<evidence type="ECO:0000256" key="3">
    <source>
        <dbReference type="ARBA" id="ARBA00022801"/>
    </source>
</evidence>
<dbReference type="GO" id="GO:0006508">
    <property type="term" value="P:proteolysis"/>
    <property type="evidence" value="ECO:0007669"/>
    <property type="project" value="UniProtKB-KW"/>
</dbReference>
<reference evidence="8 10" key="1">
    <citation type="submission" date="2018-06" db="EMBL/GenBank/DDBJ databases">
        <authorList>
            <consortium name="Pathogen Informatics"/>
            <person name="Doyle S."/>
        </authorList>
    </citation>
    <scope>NUCLEOTIDE SEQUENCE [LARGE SCALE GENOMIC DNA]</scope>
    <source>
        <strain evidence="8 10">NCTC13160</strain>
    </source>
</reference>
<dbReference type="GO" id="GO:0008234">
    <property type="term" value="F:cysteine-type peptidase activity"/>
    <property type="evidence" value="ECO:0007669"/>
    <property type="project" value="UniProtKB-KW"/>
</dbReference>
<feature type="domain" description="NlpC/P60" evidence="7">
    <location>
        <begin position="100"/>
        <end position="224"/>
    </location>
</feature>
<dbReference type="RefSeq" id="WP_080685069.1">
    <property type="nucleotide sequence ID" value="NC_023018.2"/>
</dbReference>
<dbReference type="EMBL" id="CABPSO010000003">
    <property type="protein sequence ID" value="VVE64626.1"/>
    <property type="molecule type" value="Genomic_DNA"/>
</dbReference>
<dbReference type="PROSITE" id="PS51935">
    <property type="entry name" value="NLPC_P60"/>
    <property type="match status" value="1"/>
</dbReference>
<evidence type="ECO:0000313" key="9">
    <source>
        <dbReference type="EMBL" id="VVE64626.1"/>
    </source>
</evidence>
<dbReference type="EC" id="3.4.19.-" evidence="8"/>
<evidence type="ECO:0000256" key="4">
    <source>
        <dbReference type="ARBA" id="ARBA00022807"/>
    </source>
</evidence>
<evidence type="ECO:0000313" key="10">
    <source>
        <dbReference type="Proteomes" id="UP000254573"/>
    </source>
</evidence>
<dbReference type="OrthoDB" id="9807055at2"/>
<dbReference type="Gene3D" id="3.90.1720.10">
    <property type="entry name" value="endopeptidase domain like (from Nostoc punctiforme)"/>
    <property type="match status" value="1"/>
</dbReference>
<gene>
    <name evidence="8" type="primary">pgdS</name>
    <name evidence="9" type="synonym">mepH_1</name>
    <name evidence="8" type="ORF">NCTC13160_04753</name>
    <name evidence="9" type="ORF">PPN31119_01636</name>
</gene>
<dbReference type="Proteomes" id="UP000361468">
    <property type="component" value="Unassembled WGS sequence"/>
</dbReference>
<evidence type="ECO:0000313" key="8">
    <source>
        <dbReference type="EMBL" id="SUA81883.1"/>
    </source>
</evidence>
<dbReference type="AlphaFoldDB" id="A0A378YYK5"/>
<feature type="region of interest" description="Disordered" evidence="5">
    <location>
        <begin position="58"/>
        <end position="79"/>
    </location>
</feature>